<name>A0ABN9XKL9_9DINO</name>
<feature type="compositionally biased region" description="Low complexity" evidence="1">
    <location>
        <begin position="374"/>
        <end position="446"/>
    </location>
</feature>
<proteinExistence type="predicted"/>
<sequence>FVYFRTQAHQVLGLVLSYCPEQCCASGLLVAVRRLVFELMHESQDDGAGFRDIAPERRPELARPAGLQPEALDGAQVHGMGFGGLAPEQHQGPPQPPERQLHGPGGAKVGVPANRHGHSPLSTAAGSLASLWAAEDSTTAAGSPPAVWAEGSTSPGSVQQLERMKDTKSVGTSSRFLGTATEEEAQEQLLQRLQTRVAHLLSRERLARRRQEAAAQLTSQAADRERWRLHQQAELLHVAGSLEHQAEAIRERTREARAARRDPRMQTLEHNQAIGDQMREDSRRLALEAHSAREAEEQRVQARAEAARQRRLEQQEAREAEARRQERERRLRAQQRLAALREDMHSNEEAIALAEEQVSSVFARLERTLGTPGASAVSSPLARSSSPVSWPCGGQARSAPGAGAAALRGARPPGGSPRSPGWPSGGTSSSAAGAGRRASRVASAGRTSPVLGRRPQRSPPRLLYGSPSVSRWTAQQLEVDAPPREGGGDHGPVSSTRG</sequence>
<gene>
    <name evidence="2" type="ORF">PCOR1329_LOCUS77652</name>
</gene>
<feature type="non-terminal residue" evidence="2">
    <location>
        <position position="1"/>
    </location>
</feature>
<evidence type="ECO:0000313" key="2">
    <source>
        <dbReference type="EMBL" id="CAK0900357.1"/>
    </source>
</evidence>
<dbReference type="Proteomes" id="UP001189429">
    <property type="component" value="Unassembled WGS sequence"/>
</dbReference>
<organism evidence="2 3">
    <name type="scientific">Prorocentrum cordatum</name>
    <dbReference type="NCBI Taxonomy" id="2364126"/>
    <lineage>
        <taxon>Eukaryota</taxon>
        <taxon>Sar</taxon>
        <taxon>Alveolata</taxon>
        <taxon>Dinophyceae</taxon>
        <taxon>Prorocentrales</taxon>
        <taxon>Prorocentraceae</taxon>
        <taxon>Prorocentrum</taxon>
    </lineage>
</organism>
<feature type="compositionally biased region" description="Polar residues" evidence="1">
    <location>
        <begin position="151"/>
        <end position="160"/>
    </location>
</feature>
<protein>
    <submittedName>
        <fullName evidence="2">Uncharacterized protein</fullName>
    </submittedName>
</protein>
<feature type="compositionally biased region" description="Polar residues" evidence="1">
    <location>
        <begin position="467"/>
        <end position="476"/>
    </location>
</feature>
<comment type="caution">
    <text evidence="2">The sequence shown here is derived from an EMBL/GenBank/DDBJ whole genome shotgun (WGS) entry which is preliminary data.</text>
</comment>
<evidence type="ECO:0000256" key="1">
    <source>
        <dbReference type="SAM" id="MobiDB-lite"/>
    </source>
</evidence>
<feature type="region of interest" description="Disordered" evidence="1">
    <location>
        <begin position="76"/>
        <end position="122"/>
    </location>
</feature>
<feature type="region of interest" description="Disordered" evidence="1">
    <location>
        <begin position="136"/>
        <end position="173"/>
    </location>
</feature>
<keyword evidence="3" id="KW-1185">Reference proteome</keyword>
<feature type="region of interest" description="Disordered" evidence="1">
    <location>
        <begin position="371"/>
        <end position="498"/>
    </location>
</feature>
<dbReference type="EMBL" id="CAUYUJ010020763">
    <property type="protein sequence ID" value="CAK0900357.1"/>
    <property type="molecule type" value="Genomic_DNA"/>
</dbReference>
<evidence type="ECO:0000313" key="3">
    <source>
        <dbReference type="Proteomes" id="UP001189429"/>
    </source>
</evidence>
<feature type="region of interest" description="Disordered" evidence="1">
    <location>
        <begin position="290"/>
        <end position="327"/>
    </location>
</feature>
<accession>A0ABN9XKL9</accession>
<reference evidence="2" key="1">
    <citation type="submission" date="2023-10" db="EMBL/GenBank/DDBJ databases">
        <authorList>
            <person name="Chen Y."/>
            <person name="Shah S."/>
            <person name="Dougan E. K."/>
            <person name="Thang M."/>
            <person name="Chan C."/>
        </authorList>
    </citation>
    <scope>NUCLEOTIDE SEQUENCE [LARGE SCALE GENOMIC DNA]</scope>
</reference>